<evidence type="ECO:0000313" key="4">
    <source>
        <dbReference type="Proteomes" id="UP000186364"/>
    </source>
</evidence>
<evidence type="ECO:0000259" key="2">
    <source>
        <dbReference type="Pfam" id="PF02954"/>
    </source>
</evidence>
<dbReference type="OrthoDB" id="9805953at2"/>
<dbReference type="PRINTS" id="PR01590">
    <property type="entry name" value="HTHFIS"/>
</dbReference>
<sequence>MNHSDHVQAVAHHASAAASSPVAASWRRCLTLYGLSPEEARVPDRLGDSEFRAARERSSPLIEEASSELDRLFSMVGKAGCCLLLTDERGVALERRGAAGDDKDFRGVGLWSGTIWSEASVGTNGIGTALADERPVLIERDQHFLSRNTRLSCATAPIRDHRGRVTAAIDISTCRDDASDMALMILHHAVREAAQRIETNLFRRAFPQARILLVPVDKAAPALLAIDRDDLVLGATRAARLRLGLDDERIAVGVPAADLLGEDAGLKGEPLLEAERAALRRELSRSGGNVSQAADSLGISRATLYRKMKRLQVN</sequence>
<gene>
    <name evidence="3" type="ORF">BJF93_11815</name>
</gene>
<dbReference type="AlphaFoldDB" id="A0A1Q9AVF2"/>
<dbReference type="Gene3D" id="1.10.10.60">
    <property type="entry name" value="Homeodomain-like"/>
    <property type="match status" value="1"/>
</dbReference>
<organism evidence="3 4">
    <name type="scientific">Xaviernesmea oryzae</name>
    <dbReference type="NCBI Taxonomy" id="464029"/>
    <lineage>
        <taxon>Bacteria</taxon>
        <taxon>Pseudomonadati</taxon>
        <taxon>Pseudomonadota</taxon>
        <taxon>Alphaproteobacteria</taxon>
        <taxon>Hyphomicrobiales</taxon>
        <taxon>Rhizobiaceae</taxon>
        <taxon>Rhizobium/Agrobacterium group</taxon>
        <taxon>Xaviernesmea</taxon>
    </lineage>
</organism>
<feature type="domain" description="DNA binding HTH" evidence="2">
    <location>
        <begin position="273"/>
        <end position="311"/>
    </location>
</feature>
<accession>A0A1Q9AVF2</accession>
<dbReference type="Pfam" id="PF01590">
    <property type="entry name" value="GAF"/>
    <property type="match status" value="1"/>
</dbReference>
<dbReference type="InterPro" id="IPR009057">
    <property type="entry name" value="Homeodomain-like_sf"/>
</dbReference>
<dbReference type="Gene3D" id="3.30.450.40">
    <property type="match status" value="1"/>
</dbReference>
<dbReference type="InterPro" id="IPR029016">
    <property type="entry name" value="GAF-like_dom_sf"/>
</dbReference>
<evidence type="ECO:0000259" key="1">
    <source>
        <dbReference type="Pfam" id="PF01590"/>
    </source>
</evidence>
<comment type="caution">
    <text evidence="3">The sequence shown here is derived from an EMBL/GenBank/DDBJ whole genome shotgun (WGS) entry which is preliminary data.</text>
</comment>
<dbReference type="EMBL" id="MKIP01000052">
    <property type="protein sequence ID" value="OLP59403.1"/>
    <property type="molecule type" value="Genomic_DNA"/>
</dbReference>
<proteinExistence type="predicted"/>
<dbReference type="GO" id="GO:0043565">
    <property type="term" value="F:sequence-specific DNA binding"/>
    <property type="evidence" value="ECO:0007669"/>
    <property type="project" value="InterPro"/>
</dbReference>
<feature type="domain" description="GAF" evidence="1">
    <location>
        <begin position="64"/>
        <end position="197"/>
    </location>
</feature>
<dbReference type="RefSeq" id="WP_075628235.1">
    <property type="nucleotide sequence ID" value="NZ_FOAM01000010.1"/>
</dbReference>
<evidence type="ECO:0000313" key="3">
    <source>
        <dbReference type="EMBL" id="OLP59403.1"/>
    </source>
</evidence>
<keyword evidence="4" id="KW-1185">Reference proteome</keyword>
<reference evidence="3 4" key="1">
    <citation type="submission" date="2016-09" db="EMBL/GenBank/DDBJ databases">
        <title>Rhizobium sp. nov., a novel species isolated from the rice rhizosphere.</title>
        <authorList>
            <person name="Zhao J."/>
            <person name="Zhang X."/>
        </authorList>
    </citation>
    <scope>NUCLEOTIDE SEQUENCE [LARGE SCALE GENOMIC DNA]</scope>
    <source>
        <strain evidence="3 4">1.7048</strain>
    </source>
</reference>
<dbReference type="InterPro" id="IPR003018">
    <property type="entry name" value="GAF"/>
</dbReference>
<dbReference type="SUPFAM" id="SSF55781">
    <property type="entry name" value="GAF domain-like"/>
    <property type="match status" value="1"/>
</dbReference>
<name>A0A1Q9AVF2_9HYPH</name>
<dbReference type="Proteomes" id="UP000186364">
    <property type="component" value="Unassembled WGS sequence"/>
</dbReference>
<dbReference type="Pfam" id="PF02954">
    <property type="entry name" value="HTH_8"/>
    <property type="match status" value="1"/>
</dbReference>
<dbReference type="SUPFAM" id="SSF46689">
    <property type="entry name" value="Homeodomain-like"/>
    <property type="match status" value="1"/>
</dbReference>
<protein>
    <submittedName>
        <fullName evidence="3">Fis family transcriptional regulator</fullName>
    </submittedName>
</protein>
<dbReference type="InterPro" id="IPR002197">
    <property type="entry name" value="HTH_Fis"/>
</dbReference>